<name>A0A7W6CLQ9_9HYPH</name>
<dbReference type="Proteomes" id="UP000582090">
    <property type="component" value="Unassembled WGS sequence"/>
</dbReference>
<gene>
    <name evidence="2" type="ORF">GGQ67_001062</name>
</gene>
<dbReference type="InterPro" id="IPR023606">
    <property type="entry name" value="CoA-Trfase_III_dom_1_sf"/>
</dbReference>
<dbReference type="AlphaFoldDB" id="A0A7W6CLQ9"/>
<evidence type="ECO:0000313" key="2">
    <source>
        <dbReference type="EMBL" id="MBB3963437.1"/>
    </source>
</evidence>
<dbReference type="GO" id="GO:0008410">
    <property type="term" value="F:CoA-transferase activity"/>
    <property type="evidence" value="ECO:0007669"/>
    <property type="project" value="TreeGrafter"/>
</dbReference>
<dbReference type="EMBL" id="JACIDW010000002">
    <property type="protein sequence ID" value="MBB3963437.1"/>
    <property type="molecule type" value="Genomic_DNA"/>
</dbReference>
<organism evidence="2 3">
    <name type="scientific">Rhizobium metallidurans</name>
    <dbReference type="NCBI Taxonomy" id="1265931"/>
    <lineage>
        <taxon>Bacteria</taxon>
        <taxon>Pseudomonadati</taxon>
        <taxon>Pseudomonadota</taxon>
        <taxon>Alphaproteobacteria</taxon>
        <taxon>Hyphomicrobiales</taxon>
        <taxon>Rhizobiaceae</taxon>
        <taxon>Rhizobium/Agrobacterium group</taxon>
        <taxon>Rhizobium</taxon>
    </lineage>
</organism>
<keyword evidence="3" id="KW-1185">Reference proteome</keyword>
<dbReference type="InterPro" id="IPR050483">
    <property type="entry name" value="CoA-transferase_III_domain"/>
</dbReference>
<keyword evidence="1 2" id="KW-0808">Transferase</keyword>
<dbReference type="InterPro" id="IPR003673">
    <property type="entry name" value="CoA-Trfase_fam_III"/>
</dbReference>
<dbReference type="PANTHER" id="PTHR48207:SF3">
    <property type="entry name" value="SUCCINATE--HYDROXYMETHYLGLUTARATE COA-TRANSFERASE"/>
    <property type="match status" value="1"/>
</dbReference>
<evidence type="ECO:0000256" key="1">
    <source>
        <dbReference type="ARBA" id="ARBA00022679"/>
    </source>
</evidence>
<dbReference type="PANTHER" id="PTHR48207">
    <property type="entry name" value="SUCCINATE--HYDROXYMETHYLGLUTARATE COA-TRANSFERASE"/>
    <property type="match status" value="1"/>
</dbReference>
<proteinExistence type="predicted"/>
<protein>
    <submittedName>
        <fullName evidence="2">Crotonobetainyl-CoA:carnitine CoA-transferase CaiB-like acyl-CoA transferase</fullName>
    </submittedName>
</protein>
<dbReference type="SUPFAM" id="SSF89796">
    <property type="entry name" value="CoA-transferase family III (CaiB/BaiF)"/>
    <property type="match status" value="1"/>
</dbReference>
<sequence length="398" mass="42878">MTQTQPNKAPLAGIRVIELARVLAGPWAGQMLADLGADVIKVENPEGGDDTRHWGPPFVEGSDGENLSAAYYHSANRGKRSIVADLRSDEGQALVRRLVATADVVIENFKLGGLVKYGLDYESLRKINPKLVYCSITGFGQTGPYASLAGYDYIVQGMSGFMSITGEPDGQPMKAGVAIADIFTGIYAVSAIEAALIHALKTGEGQLVDMALLDVQSAVLANQNMNYLVSGRPPTRLGNAHPNISPYEVVPTADGYLILAIGNDGQFRRLSAILGLTGIADDERFATNKARVANRDEVRRLVSTETLKWAKADLLKACEANAVPSGAINTIEDMFNDPQIVARGLRVDLEDSAGTVIPGVRTPVVLSRTPLRYERPSPRLGEHQEEVLAELIQWEGKK</sequence>
<evidence type="ECO:0000313" key="3">
    <source>
        <dbReference type="Proteomes" id="UP000582090"/>
    </source>
</evidence>
<reference evidence="2 3" key="1">
    <citation type="submission" date="2020-08" db="EMBL/GenBank/DDBJ databases">
        <title>Genomic Encyclopedia of Type Strains, Phase IV (KMG-IV): sequencing the most valuable type-strain genomes for metagenomic binning, comparative biology and taxonomic classification.</title>
        <authorList>
            <person name="Goeker M."/>
        </authorList>
    </citation>
    <scope>NUCLEOTIDE SEQUENCE [LARGE SCALE GENOMIC DNA]</scope>
    <source>
        <strain evidence="2 3">DSM 26575</strain>
    </source>
</reference>
<comment type="caution">
    <text evidence="2">The sequence shown here is derived from an EMBL/GenBank/DDBJ whole genome shotgun (WGS) entry which is preliminary data.</text>
</comment>
<accession>A0A7W6CLQ9</accession>
<dbReference type="InterPro" id="IPR044855">
    <property type="entry name" value="CoA-Trfase_III_dom3_sf"/>
</dbReference>
<dbReference type="Gene3D" id="3.30.1540.10">
    <property type="entry name" value="formyl-coa transferase, domain 3"/>
    <property type="match status" value="1"/>
</dbReference>
<dbReference type="Pfam" id="PF02515">
    <property type="entry name" value="CoA_transf_3"/>
    <property type="match status" value="1"/>
</dbReference>
<dbReference type="RefSeq" id="WP_183899150.1">
    <property type="nucleotide sequence ID" value="NZ_JACIDW010000002.1"/>
</dbReference>
<dbReference type="Gene3D" id="3.40.50.10540">
    <property type="entry name" value="Crotonobetainyl-coa:carnitine coa-transferase, domain 1"/>
    <property type="match status" value="1"/>
</dbReference>